<dbReference type="PANTHER" id="PTHR12338:SF5">
    <property type="entry name" value="ANTIGEN 43-RELATED"/>
    <property type="match status" value="1"/>
</dbReference>
<dbReference type="Gene3D" id="2.160.20.10">
    <property type="entry name" value="Single-stranded right-handed beta-helix, Pectin lyase-like"/>
    <property type="match status" value="2"/>
</dbReference>
<dbReference type="InterPro" id="IPR001309">
    <property type="entry name" value="Pept_C14_p20"/>
</dbReference>
<protein>
    <submittedName>
        <fullName evidence="4">YDG domain-containing protein</fullName>
    </submittedName>
</protein>
<dbReference type="PANTHER" id="PTHR12338">
    <property type="entry name" value="AUTOTRANSPORTER"/>
    <property type="match status" value="1"/>
</dbReference>
<dbReference type="Pfam" id="PF00656">
    <property type="entry name" value="Peptidase_C14"/>
    <property type="match status" value="1"/>
</dbReference>
<organism evidence="4 5">
    <name type="scientific">Aquincola tertiaricarbonis</name>
    <dbReference type="NCBI Taxonomy" id="391953"/>
    <lineage>
        <taxon>Bacteria</taxon>
        <taxon>Pseudomonadati</taxon>
        <taxon>Pseudomonadota</taxon>
        <taxon>Betaproteobacteria</taxon>
        <taxon>Burkholderiales</taxon>
        <taxon>Sphaerotilaceae</taxon>
        <taxon>Aquincola</taxon>
    </lineage>
</organism>
<evidence type="ECO:0000256" key="2">
    <source>
        <dbReference type="SAM" id="SignalP"/>
    </source>
</evidence>
<dbReference type="SUPFAM" id="SSF51126">
    <property type="entry name" value="Pectin lyase-like"/>
    <property type="match status" value="1"/>
</dbReference>
<dbReference type="Pfam" id="PF18676">
    <property type="entry name" value="MBG_2"/>
    <property type="match status" value="1"/>
</dbReference>
<dbReference type="EMBL" id="CP097636">
    <property type="protein sequence ID" value="URI10759.1"/>
    <property type="molecule type" value="Genomic_DNA"/>
</dbReference>
<feature type="region of interest" description="Disordered" evidence="1">
    <location>
        <begin position="1512"/>
        <end position="1550"/>
    </location>
</feature>
<dbReference type="Pfam" id="PF18657">
    <property type="entry name" value="YDG"/>
    <property type="match status" value="3"/>
</dbReference>
<dbReference type="PROSITE" id="PS50208">
    <property type="entry name" value="CASPASE_P20"/>
    <property type="match status" value="1"/>
</dbReference>
<dbReference type="InterPro" id="IPR050909">
    <property type="entry name" value="Bact_Autotransporter_VF"/>
</dbReference>
<accession>A0ABY4SCM7</accession>
<dbReference type="Pfam" id="PF05860">
    <property type="entry name" value="TPS"/>
    <property type="match status" value="1"/>
</dbReference>
<dbReference type="InterPro" id="IPR008638">
    <property type="entry name" value="FhaB/CdiA-like_TPS"/>
</dbReference>
<dbReference type="InterPro" id="IPR041248">
    <property type="entry name" value="YDG"/>
</dbReference>
<feature type="domain" description="Caspase family p20" evidence="3">
    <location>
        <begin position="1573"/>
        <end position="1651"/>
    </location>
</feature>
<dbReference type="InterPro" id="IPR029030">
    <property type="entry name" value="Caspase-like_dom_sf"/>
</dbReference>
<reference evidence="4" key="1">
    <citation type="submission" date="2022-05" db="EMBL/GenBank/DDBJ databases">
        <title>An RpoN-dependent PEP-CTERM gene is involved in floc formation of an Aquincola tertiaricarbonis strain.</title>
        <authorList>
            <person name="Qiu D."/>
            <person name="Xia M."/>
        </authorList>
    </citation>
    <scope>NUCLEOTIDE SEQUENCE</scope>
    <source>
        <strain evidence="4">RN12</strain>
    </source>
</reference>
<dbReference type="SMART" id="SM00912">
    <property type="entry name" value="Haemagg_act"/>
    <property type="match status" value="1"/>
</dbReference>
<feature type="chain" id="PRO_5047115189" evidence="2">
    <location>
        <begin position="37"/>
        <end position="1812"/>
    </location>
</feature>
<dbReference type="NCBIfam" id="TIGR01901">
    <property type="entry name" value="adhes_NPXG"/>
    <property type="match status" value="1"/>
</dbReference>
<dbReference type="Gene3D" id="3.40.50.1460">
    <property type="match status" value="1"/>
</dbReference>
<feature type="signal peptide" evidence="2">
    <location>
        <begin position="1"/>
        <end position="36"/>
    </location>
</feature>
<dbReference type="InterPro" id="IPR012334">
    <property type="entry name" value="Pectin_lyas_fold"/>
</dbReference>
<evidence type="ECO:0000256" key="1">
    <source>
        <dbReference type="SAM" id="MobiDB-lite"/>
    </source>
</evidence>
<keyword evidence="2" id="KW-0732">Signal</keyword>
<gene>
    <name evidence="4" type="ORF">MW290_17370</name>
</gene>
<sequence length="1812" mass="180356">MRSTSPRKPARRPQPHPLAAALALCLAGPAAPQAQAQAQAQALPSGLQVMQGQAAVDTAGGRMTITNSHNAILNWRSFSIGAQQSVHFNQASSASQVLNRVTGTDPSSILGSLSSNGKVWLLNPHGVLFGAGARVDVAGLVVSTLNLADADFLAGRYRLGPAAEALAGEGRIVNQGELRTASGGRVALLASAAGVANEGLIEAPGGQVLLAAGQQIELVDTQAPNLALRVTAPAGEALNLGRVIAPSGRIDVQAAIVNQQGVMRADALAVGPGGELVLQATQQVNLAAGSQTTAQGGAGGGPGGRITLDAGPQGTALVAGSAAVTSPQGTGGTLQLLGRQVGVLDGGVLDASGRTGGGQLLVGGGAQGADPALRNAQAAYIAPQATLAADATGLGDGGQVVVWSDQATRAYGRFSALGGPLGGHGGLVETSGGWLDARPASVRVQAPRGRAGTWLLDPNDITIVPGSGDTNIGSGPDFSSTDDGAQISATTIESALQAGNNVSITTGTGGNDSQAGDILMQNVTISPVLSTPVTLTLNAHNHIQLRDSSVSASGVALGITLNAAKDGGTGSIFVSNTTLDSNGGNIVLGGGGIASGPQGSAGFSAAVGADPDFPSGIHLRSNSLLQAGNGSITLRGATVEEGSFNAGVLVEDNSSVQARDIVVQGWSNGGLLRTGVHLSSGTLIATHSLRVEGTALAATDPGGSNPSNPSLVAGVLVNEAQLIVQPPAADSSASLAVQGTATLSGSASAGGRAVLGFGVSLARNGIGASGGQLRATNGASLSVEGTLDSADGGYALLVAASDYGGDIIDAAGASSLTLTANGAGQRLGISGGNVVTPTGGPATIVSAGGIDMVDESGGFSASINGGASSLLMQAQDDLLLTGGSAVNFSGSNTAVTLQSTAGSIGLSGAPFVASGGTVRLLAPEVSIAGSSTLSADASGDALVVAGSGGANVTRFQHTAASPAFNTPNGRWLVYATEPDNGDFDAGSLVHDFRQYDAVYGRAPTVLGSGNGLLFSVAPTLALSGAVSKVYDGNTTVLLSAAEVQAGTGNLAGDTVTVGSGAGTYADAHVGSNKAVTVNPSLITATDASGKPVYGYRLGAVTGEITPRSLSVAGLQVADKVYDGLTDASVSSSGLVGLVPGENLQLRLDGRFSDANAGTGKAVAVAIGLADGAAGTGGSGLASDYVLATTSASATASITPRPLTLAAVADGKTYDGSDAATVRLSTISGLVSGEQLTLGVSGRFSDANAGSGKTVQVAVSAADGSGGRLANYQVPGTLATTADIDLRTLTYTATPVSLPAGSTLPGFTGQVGGFIEGENLANATTGTLRFSSPATNASPAGSYAIEGGGLAALNYRFQQAAANATALTLLPVTVPPPAPPPAPIAEATAPLQQSTPVELAVALATLLPEPTLPTPLANRTLDATQALAPQTAATGSSPRFGTVQVGAMSQDALAALLASRDRLKQQIFAQALAELAARPQAADVPACATPAQAETGLCMITVKQRDEIRAARQARLQQAGGVEADNAPSPAPAPAAAPGVSPPPAPAQVQRPEAAPPLFPVRAAVRSAALPQIQRKLAVLIGTDRYSDSRIPQLDNAARDARAVAAMLQSSLGYETLVIENGSKDTVMRTLNRLATEVGPNDSVVLYYAGHGAVVPTTGEGYWQPADADANRPETWISNADIGRAVERLGATQVALISDSCYSGTLVSDARIRATTAALDPTQVLSRRTAVVMSSGGNEPVFDAGKEGHSTFAWNLMRTLQQVPTWQPGGNVFERVRFAVARELPQRPQYGAFSNSGYAAGADYLFEKRELTR</sequence>
<evidence type="ECO:0000259" key="3">
    <source>
        <dbReference type="PROSITE" id="PS50208"/>
    </source>
</evidence>
<dbReference type="InterPro" id="IPR011600">
    <property type="entry name" value="Pept_C14_caspase"/>
</dbReference>
<dbReference type="SUPFAM" id="SSF52129">
    <property type="entry name" value="Caspase-like"/>
    <property type="match status" value="1"/>
</dbReference>
<dbReference type="RefSeq" id="WP_250198962.1">
    <property type="nucleotide sequence ID" value="NZ_CP097636.1"/>
</dbReference>
<keyword evidence="5" id="KW-1185">Reference proteome</keyword>
<name>A0ABY4SCM7_AQUTE</name>
<proteinExistence type="predicted"/>
<dbReference type="InterPro" id="IPR011050">
    <property type="entry name" value="Pectin_lyase_fold/virulence"/>
</dbReference>
<evidence type="ECO:0000313" key="5">
    <source>
        <dbReference type="Proteomes" id="UP001056201"/>
    </source>
</evidence>
<dbReference type="Proteomes" id="UP001056201">
    <property type="component" value="Chromosome 2"/>
</dbReference>
<dbReference type="InterPro" id="IPR041286">
    <property type="entry name" value="MBG_2"/>
</dbReference>
<feature type="compositionally biased region" description="Pro residues" evidence="1">
    <location>
        <begin position="1528"/>
        <end position="1545"/>
    </location>
</feature>
<evidence type="ECO:0000313" key="4">
    <source>
        <dbReference type="EMBL" id="URI10759.1"/>
    </source>
</evidence>